<dbReference type="EMBL" id="JBHFFA010000003">
    <property type="protein sequence ID" value="KAL2633181.1"/>
    <property type="molecule type" value="Genomic_DNA"/>
</dbReference>
<gene>
    <name evidence="1" type="ORF">R1flu_004660</name>
</gene>
<comment type="caution">
    <text evidence="1">The sequence shown here is derived from an EMBL/GenBank/DDBJ whole genome shotgun (WGS) entry which is preliminary data.</text>
</comment>
<organism evidence="1 2">
    <name type="scientific">Riccia fluitans</name>
    <dbReference type="NCBI Taxonomy" id="41844"/>
    <lineage>
        <taxon>Eukaryota</taxon>
        <taxon>Viridiplantae</taxon>
        <taxon>Streptophyta</taxon>
        <taxon>Embryophyta</taxon>
        <taxon>Marchantiophyta</taxon>
        <taxon>Marchantiopsida</taxon>
        <taxon>Marchantiidae</taxon>
        <taxon>Marchantiales</taxon>
        <taxon>Ricciaceae</taxon>
        <taxon>Riccia</taxon>
    </lineage>
</organism>
<evidence type="ECO:0000313" key="1">
    <source>
        <dbReference type="EMBL" id="KAL2633181.1"/>
    </source>
</evidence>
<dbReference type="Proteomes" id="UP001605036">
    <property type="component" value="Unassembled WGS sequence"/>
</dbReference>
<protein>
    <submittedName>
        <fullName evidence="1">Uncharacterized protein</fullName>
    </submittedName>
</protein>
<keyword evidence="2" id="KW-1185">Reference proteome</keyword>
<reference evidence="1 2" key="1">
    <citation type="submission" date="2024-09" db="EMBL/GenBank/DDBJ databases">
        <title>Chromosome-scale assembly of Riccia fluitans.</title>
        <authorList>
            <person name="Paukszto L."/>
            <person name="Sawicki J."/>
            <person name="Karawczyk K."/>
            <person name="Piernik-Szablinska J."/>
            <person name="Szczecinska M."/>
            <person name="Mazdziarz M."/>
        </authorList>
    </citation>
    <scope>NUCLEOTIDE SEQUENCE [LARGE SCALE GENOMIC DNA]</scope>
    <source>
        <strain evidence="1">Rf_01</strain>
        <tissue evidence="1">Aerial parts of the thallus</tissue>
    </source>
</reference>
<evidence type="ECO:0000313" key="2">
    <source>
        <dbReference type="Proteomes" id="UP001605036"/>
    </source>
</evidence>
<dbReference type="AlphaFoldDB" id="A0ABD1YQY0"/>
<proteinExistence type="predicted"/>
<name>A0ABD1YQY0_9MARC</name>
<sequence length="150" mass="16733">MLRLEYLVPLHKQQAMNAQIFSYFSARILDSPTDERNKPKKQAACFCARVEAGRRQQFAVPSSLPDVGPPPNLVSTGEHLTQTKVLFVSTSESLSTSFCLSSLLFFDPSSPCFFLTPSSVTISDYFVLSLRRNPVRLLLASPPPYYGLLK</sequence>
<accession>A0ABD1YQY0</accession>